<dbReference type="STRING" id="265719.SAMN04488509_101488"/>
<name>A0A1G6SGC6_9GAMM</name>
<feature type="transmembrane region" description="Helical" evidence="1">
    <location>
        <begin position="190"/>
        <end position="210"/>
    </location>
</feature>
<dbReference type="OrthoDB" id="118685at2"/>
<keyword evidence="1" id="KW-1133">Transmembrane helix</keyword>
<evidence type="ECO:0000256" key="1">
    <source>
        <dbReference type="SAM" id="Phobius"/>
    </source>
</evidence>
<organism evidence="2 3">
    <name type="scientific">Aquimonas voraii</name>
    <dbReference type="NCBI Taxonomy" id="265719"/>
    <lineage>
        <taxon>Bacteria</taxon>
        <taxon>Pseudomonadati</taxon>
        <taxon>Pseudomonadota</taxon>
        <taxon>Gammaproteobacteria</taxon>
        <taxon>Lysobacterales</taxon>
        <taxon>Lysobacteraceae</taxon>
        <taxon>Aquimonas</taxon>
    </lineage>
</organism>
<feature type="transmembrane region" description="Helical" evidence="1">
    <location>
        <begin position="88"/>
        <end position="107"/>
    </location>
</feature>
<dbReference type="AlphaFoldDB" id="A0A1G6SGC6"/>
<feature type="transmembrane region" description="Helical" evidence="1">
    <location>
        <begin position="296"/>
        <end position="316"/>
    </location>
</feature>
<keyword evidence="1" id="KW-0812">Transmembrane</keyword>
<evidence type="ECO:0000313" key="3">
    <source>
        <dbReference type="Proteomes" id="UP000199603"/>
    </source>
</evidence>
<dbReference type="Proteomes" id="UP000199603">
    <property type="component" value="Unassembled WGS sequence"/>
</dbReference>
<protein>
    <submittedName>
        <fullName evidence="2">ABC-2 type transport system permease protein</fullName>
    </submittedName>
</protein>
<feature type="transmembrane region" description="Helical" evidence="1">
    <location>
        <begin position="216"/>
        <end position="238"/>
    </location>
</feature>
<keyword evidence="1" id="KW-0472">Membrane</keyword>
<proteinExistence type="predicted"/>
<keyword evidence="3" id="KW-1185">Reference proteome</keyword>
<gene>
    <name evidence="2" type="ORF">SAMN04488509_101488</name>
</gene>
<feature type="transmembrane region" description="Helical" evidence="1">
    <location>
        <begin position="20"/>
        <end position="40"/>
    </location>
</feature>
<reference evidence="2 3" key="1">
    <citation type="submission" date="2016-10" db="EMBL/GenBank/DDBJ databases">
        <authorList>
            <person name="de Groot N.N."/>
        </authorList>
    </citation>
    <scope>NUCLEOTIDE SEQUENCE [LARGE SCALE GENOMIC DNA]</scope>
    <source>
        <strain evidence="2 3">DSM 16957</strain>
    </source>
</reference>
<dbReference type="RefSeq" id="WP_091238373.1">
    <property type="nucleotide sequence ID" value="NZ_FNAG01000001.1"/>
</dbReference>
<dbReference type="EMBL" id="FNAG01000001">
    <property type="protein sequence ID" value="SDD15823.1"/>
    <property type="molecule type" value="Genomic_DNA"/>
</dbReference>
<feature type="transmembrane region" description="Helical" evidence="1">
    <location>
        <begin position="128"/>
        <end position="156"/>
    </location>
</feature>
<evidence type="ECO:0000313" key="2">
    <source>
        <dbReference type="EMBL" id="SDD15823.1"/>
    </source>
</evidence>
<accession>A0A1G6SGC6</accession>
<feature type="transmembrane region" description="Helical" evidence="1">
    <location>
        <begin position="250"/>
        <end position="269"/>
    </location>
</feature>
<feature type="transmembrane region" description="Helical" evidence="1">
    <location>
        <begin position="162"/>
        <end position="183"/>
    </location>
</feature>
<sequence>MKTTLPWLLKREYWENRGGFFWAPAIGAGVTLLLTVMGLITAEVFRKKFTGDIQIGIPLKRLTERLSDNELQTLGSALDVALLSMSGLLQFILFFVVFFYLLGALYDDRRDRSVLFWKSLPLSDSSMVVSKVLAAALLAPILSTLIAMVLQLALLILLSLYVLFHGINPFTVLWAPVSLLNVWGQMLANVPVNALWALPTIGWLLLISAFARSKPFLWALLVPVSVGLLLNWFDLLSLINLEYTAYWKHVVMRILLGVLPGSFPLHLAVTDPALLVDGGNLQNVTSSFGWKLMGQALASLNLWIGAAAGVAMIALATRLRRWRDEG</sequence>